<dbReference type="PANTHER" id="PTHR45138">
    <property type="entry name" value="REGULATORY COMPONENTS OF SENSORY TRANSDUCTION SYSTEM"/>
    <property type="match status" value="1"/>
</dbReference>
<dbReference type="Pfam" id="PF00990">
    <property type="entry name" value="GGDEF"/>
    <property type="match status" value="1"/>
</dbReference>
<dbReference type="GO" id="GO:0005886">
    <property type="term" value="C:plasma membrane"/>
    <property type="evidence" value="ECO:0007669"/>
    <property type="project" value="TreeGrafter"/>
</dbReference>
<gene>
    <name evidence="4" type="ORF">HR45_08065</name>
</gene>
<evidence type="ECO:0000256" key="2">
    <source>
        <dbReference type="ARBA" id="ARBA00012528"/>
    </source>
</evidence>
<accession>A0A094JZE9</accession>
<dbReference type="GO" id="GO:0052621">
    <property type="term" value="F:diguanylate cyclase activity"/>
    <property type="evidence" value="ECO:0007669"/>
    <property type="project" value="UniProtKB-EC"/>
</dbReference>
<dbReference type="NCBIfam" id="TIGR00254">
    <property type="entry name" value="GGDEF"/>
    <property type="match status" value="1"/>
</dbReference>
<evidence type="ECO:0000256" key="1">
    <source>
        <dbReference type="ARBA" id="ARBA00001946"/>
    </source>
</evidence>
<dbReference type="Pfam" id="PF08495">
    <property type="entry name" value="FIST"/>
    <property type="match status" value="1"/>
</dbReference>
<dbReference type="InterPro" id="IPR029787">
    <property type="entry name" value="Nucleotide_cyclase"/>
</dbReference>
<dbReference type="InterPro" id="IPR043128">
    <property type="entry name" value="Rev_trsase/Diguanyl_cyclase"/>
</dbReference>
<evidence type="ECO:0000313" key="5">
    <source>
        <dbReference type="Proteomes" id="UP000029264"/>
    </source>
</evidence>
<dbReference type="EMBL" id="JPEO01000004">
    <property type="protein sequence ID" value="KFZ37801.1"/>
    <property type="molecule type" value="Genomic_DNA"/>
</dbReference>
<dbReference type="RefSeq" id="WP_037441652.1">
    <property type="nucleotide sequence ID" value="NZ_JPEO01000004.1"/>
</dbReference>
<name>A0A094JZE9_9GAMM</name>
<dbReference type="PROSITE" id="PS50887">
    <property type="entry name" value="GGDEF"/>
    <property type="match status" value="1"/>
</dbReference>
<evidence type="ECO:0000313" key="4">
    <source>
        <dbReference type="EMBL" id="KFZ37801.1"/>
    </source>
</evidence>
<comment type="cofactor">
    <cofactor evidence="1">
        <name>Mg(2+)</name>
        <dbReference type="ChEBI" id="CHEBI:18420"/>
    </cofactor>
</comment>
<dbReference type="GO" id="GO:1902201">
    <property type="term" value="P:negative regulation of bacterial-type flagellum-dependent cell motility"/>
    <property type="evidence" value="ECO:0007669"/>
    <property type="project" value="TreeGrafter"/>
</dbReference>
<reference evidence="4 5" key="1">
    <citation type="submission" date="2014-06" db="EMBL/GenBank/DDBJ databases">
        <title>Shewanella sp. YQH10.</title>
        <authorList>
            <person name="Liu Y."/>
            <person name="Zeng R."/>
        </authorList>
    </citation>
    <scope>NUCLEOTIDE SEQUENCE [LARGE SCALE GENOMIC DNA]</scope>
    <source>
        <strain evidence="4 5">YQH10</strain>
    </source>
</reference>
<protein>
    <recommendedName>
        <fullName evidence="2">diguanylate cyclase</fullName>
        <ecNumber evidence="2">2.7.7.65</ecNumber>
    </recommendedName>
</protein>
<dbReference type="OrthoDB" id="73375at2"/>
<proteinExistence type="predicted"/>
<organism evidence="4 5">
    <name type="scientific">Shewanella mangrovi</name>
    <dbReference type="NCBI Taxonomy" id="1515746"/>
    <lineage>
        <taxon>Bacteria</taxon>
        <taxon>Pseudomonadati</taxon>
        <taxon>Pseudomonadota</taxon>
        <taxon>Gammaproteobacteria</taxon>
        <taxon>Alteromonadales</taxon>
        <taxon>Shewanellaceae</taxon>
        <taxon>Shewanella</taxon>
    </lineage>
</organism>
<dbReference type="SMART" id="SM00267">
    <property type="entry name" value="GGDEF"/>
    <property type="match status" value="1"/>
</dbReference>
<dbReference type="STRING" id="1515746.HR45_08065"/>
<dbReference type="AlphaFoldDB" id="A0A094JZE9"/>
<dbReference type="FunFam" id="3.30.70.270:FF:000001">
    <property type="entry name" value="Diguanylate cyclase domain protein"/>
    <property type="match status" value="1"/>
</dbReference>
<dbReference type="InterPro" id="IPR019494">
    <property type="entry name" value="FIST_C"/>
</dbReference>
<feature type="domain" description="GGDEF" evidence="3">
    <location>
        <begin position="455"/>
        <end position="587"/>
    </location>
</feature>
<sequence length="587" mass="65453">MEHVVLTVQSQIQLKHELRQLQAWSAKYPQGNVLAQIYSKNPQPGWLKTLAEQLHKVMPNVTVVGCSAMGIVCSERYMFNSTVISLLRFEHAEFQAQMLTCDDGHEYQQGRQIAAALALQQRDIQGVLLLANPTKIATTQLLRGMSDELVNVPIFGGLAGDFNQNLSTEVVFEQHSCRAGAVVVAFYGESLRIQTFNYLGWTPFGEVMTVTQADGDTVGTIDNIPAYDLYHYFIGIEKEGFFSAAMEFPLMVNHGGKMVARVPVAVGKQHELVFLAPLAPGDAVQFGYGDVNTILSDLSYAREELLQFAPEGILVFSCCCRQSFLQDDQRAEIQPFEELAPVAGFFSFGEFDTANLPQDVLNATIVSVAFSEQPAPPLRAESLQVKARSDVKMSRNLNRLQRLMCFISRMTDKLNAKNQELTRLAQLDSLTGILNRRAFDELLAQEFQHCRVIQAPLSLMVIDLDLFKQINDDFGHALGDQLLRNMVEIVHRCIRHSDGFARFEGDCFMLLLPQTQYGEALTIAERIRSCVAQQLTIKGMPELPMVSCSIGVAKMHEVDDHQALLLERADQALTRAKQAGRNCVKGE</sequence>
<dbReference type="GO" id="GO:0043709">
    <property type="term" value="P:cell adhesion involved in single-species biofilm formation"/>
    <property type="evidence" value="ECO:0007669"/>
    <property type="project" value="TreeGrafter"/>
</dbReference>
<dbReference type="InterPro" id="IPR013702">
    <property type="entry name" value="FIST_domain_N"/>
</dbReference>
<dbReference type="Pfam" id="PF10442">
    <property type="entry name" value="FIST_C"/>
    <property type="match status" value="1"/>
</dbReference>
<dbReference type="InterPro" id="IPR000160">
    <property type="entry name" value="GGDEF_dom"/>
</dbReference>
<dbReference type="SUPFAM" id="SSF55073">
    <property type="entry name" value="Nucleotide cyclase"/>
    <property type="match status" value="1"/>
</dbReference>
<dbReference type="SMART" id="SM00897">
    <property type="entry name" value="FIST"/>
    <property type="match status" value="1"/>
</dbReference>
<dbReference type="eggNOG" id="COG3706">
    <property type="taxonomic scope" value="Bacteria"/>
</dbReference>
<dbReference type="Proteomes" id="UP000029264">
    <property type="component" value="Unassembled WGS sequence"/>
</dbReference>
<dbReference type="PANTHER" id="PTHR45138:SF24">
    <property type="entry name" value="DIGUANYLATE CYCLASE DGCC-RELATED"/>
    <property type="match status" value="1"/>
</dbReference>
<dbReference type="eggNOG" id="COG3287">
    <property type="taxonomic scope" value="Bacteria"/>
</dbReference>
<dbReference type="InterPro" id="IPR050469">
    <property type="entry name" value="Diguanylate_Cyclase"/>
</dbReference>
<dbReference type="Gene3D" id="3.30.70.270">
    <property type="match status" value="1"/>
</dbReference>
<dbReference type="EC" id="2.7.7.65" evidence="2"/>
<keyword evidence="5" id="KW-1185">Reference proteome</keyword>
<evidence type="ECO:0000259" key="3">
    <source>
        <dbReference type="PROSITE" id="PS50887"/>
    </source>
</evidence>
<dbReference type="CDD" id="cd01949">
    <property type="entry name" value="GGDEF"/>
    <property type="match status" value="1"/>
</dbReference>
<comment type="caution">
    <text evidence="4">The sequence shown here is derived from an EMBL/GenBank/DDBJ whole genome shotgun (WGS) entry which is preliminary data.</text>
</comment>
<dbReference type="SMART" id="SM01204">
    <property type="entry name" value="FIST_C"/>
    <property type="match status" value="1"/>
</dbReference>